<dbReference type="Gene3D" id="3.30.70.3290">
    <property type="match status" value="1"/>
</dbReference>
<dbReference type="CDD" id="cd00833">
    <property type="entry name" value="PKS"/>
    <property type="match status" value="1"/>
</dbReference>
<dbReference type="InterPro" id="IPR032821">
    <property type="entry name" value="PKS_assoc"/>
</dbReference>
<dbReference type="PROSITE" id="PS52004">
    <property type="entry name" value="KS3_2"/>
    <property type="match status" value="1"/>
</dbReference>
<dbReference type="InterPro" id="IPR013154">
    <property type="entry name" value="ADH-like_N"/>
</dbReference>
<dbReference type="SMART" id="SM00822">
    <property type="entry name" value="PKS_KR"/>
    <property type="match status" value="1"/>
</dbReference>
<sequence>MKTLLQKKKVAIIGIGCRFAGGIKDPESFWKQLKNCSDGVKDIPSDRWNTDRFYDPDENAPGKMYVKRGAFLEENIYDFDYSFFNFSRREALTLDPQQRLLLKTAYEALEDAGQDIHLLRKKPVGVFTGTFMLDNFLLRTAKDALKHVNSHTAMAGSATLLSNRISHVFDFTGPSVSLDTACSASMVAVHLACQSVLSEESELALAGGVNVMLSPSGTILMCKGKFLARDGRSKAFFEHADGYGRGEGAGIVVLKELDKAIANGDPVYAVIEGSAINQDGRTDGISLPNQDAQVAVIRRALSVAGILPSSIGYVEAHGTGTKAGDPIELGALGAVYGEQRKNSLPVGSVKLNIGHTEAAAGVAGIIKAALMLKHGQVLPHMNLGKLSADIPFRELNIRIPLAGEKWYETTSLQYAGVNSFGYGGTNGHVILSAFTSKDVHKTTTKKPGKYNFLLSARSAASLSMNAAKMLEFLDEKPDVPLHDLAYTLAARRSRHACNWLLTASDTTTLIAAIREKMTTKEQAPRPATTSNGKLVWVFTGMGPQWYGMGQELYRSNEVFRAALDKCDALYQPLAGYSLLTEMQQDEASSRITRNYLAQAANFFVQIGLSEVLNSYGVPKDAVMGHSVGEVAAAVVTGAITLEDGVKIIYHRGTILEEIAGHGTLLAVGLGINDATHYIRRFPGLEIATINSPKSVTVAGKKEILEKLDQQLLSADIFSKFVRVEVAYHSSQTNVLKEKMLIAFSTVKPSVPASPLYSTLRASLVDKAVHAADYWWKNVREQVHFQATIEELLRKEYVNFIEIGPHPVLGGSIKEIADKESIGVNTFFTLKRHSNEPLIINRNMEALINASVPLALNPGLKGTVIHLPSYAWDQEHCWSLGAEMEAFRLGNDRESPFLEEQLSGSVTAWKTQLNKPSLTYLKDHQIGKTIVFPAAGYVEAMLSALSTSTDDNVLVLEQLAIERPLSFQPDEYPELYVHLTSKGNLSISSHVNDVTTEHAWASGWATNKYNPVTLPPVKEILADAGKPHADIYNRFASLGLNYKQYFRTISAHHIVGNRVYARLESQLQQDGSAILHPALLDGAFQTLILLAETTPGYAYLPVSIESLKVFAPLPLQVYCAGEITSQFGNILRGNLKLTDEAGHLLVDIKGLSCKKTQIPDSADPLQQWVYKYTFAPFSITPNGELASSQLIATGDRERFKQLSPELGNARFISTKQLATLEEKDFQLLYLPPAETTISVEDILEDNYQLVQLFQGMLTETKPTRFILLLEHALKDETAPETEKINVHHMSLTGFGRTAMTEMPDLQLKLIDLQEPLSPGMLDELLRDSFPEEELIHTSDGWKQGIIIKDDITFPQKTQIPVTRKHISHSKLEILQKGKMDSLQFRNFQPSDPGPQEVQINIVSSSVNFKDVMKAMGLLNEAALENTYFGSEFGLEGAGIVTKVHETVKNIRSGDRVYFLGSGLRTVINVQESFVFKLPEHISFHEASTFLVYFTAWTGLVELSQLSRGQRVLIHSAAGGVGLAACRIARAHGAEIFATAGTDDKRELLKREGIRYIYDSRSLDFYDEIVRDTRGEGVDVVLNSLAGPALIKSLELLRTLGTFIELGKQDITNNHKLPLMPFNKSIRFISLDLDKIAPVAPEQIRTFLDNFLKAYTSGALPPLLHEIYGLHQFREGFKKLATGTHAGKVVIDFTDNGIATLPEIQGMLHFTDNDCVFISGGCSGFGLRTALWLAERGAKHLVLASRKGKIAPEDTASKNKLNAMGCHIYEIALDITDAAAVKNAIAYPATLGLQLTGVVHAAAVVEDSIIKNISPNFLNKVFLPKALGALHLHEVTKDMQLGFFICYASGIGYIGNPGQATYAAANTFLAGLMHERKRLGLKATCINWGSIDEVGVLARNEQARTQLGNIGLMPIAPDKGLELMEKALNHYQSHVSILYADWDKWTGSIAGTHSKVAGLVSSNGKSGQPALLNLLTNHSPAEWEQIILNEISHVFAGITGIPADSIQPDARLTDLGLDSLMSVELSIALQSKLGLDTSMMEIMGAGTINKLVQLIKKKVSRLHLTAVPAGSVEQTKTATAKNLINDYLMRICVGKPYFSLTEINRSSDGLTAVVEGFYWNRNIPLNMADSARHLALLGSCAVADVNPDNSRHCYPVQHGDLSIIRIPRPDEKLTLYAKPFGFDYVKSHCKAIALIRDNKGETCMEMEVSYHIIPEKVLYTLFEQHINTNPAWQDINSEVYEDDNPAIPEINDDGRICFRIDKLQPEQCVGHFSNLPAFPVSIMTRYAAHLIEVGRKLAYKDKVFKPERVTCETDNFAFAGESVLFTAYENGRNGRSFHWTCEIETPDRKIARLDLYETALPDNRKV</sequence>
<dbReference type="Pfam" id="PF00109">
    <property type="entry name" value="ketoacyl-synt"/>
    <property type="match status" value="1"/>
</dbReference>
<evidence type="ECO:0000313" key="12">
    <source>
        <dbReference type="EMBL" id="RNL77386.1"/>
    </source>
</evidence>
<reference evidence="12 13" key="1">
    <citation type="submission" date="2018-10" db="EMBL/GenBank/DDBJ databases">
        <title>Sinomicrobium pectinilyticum sp. nov., a pectinase-producing bacterium isolated from alkaline and saline soil, and emended description of the genus Sinomicrobium.</title>
        <authorList>
            <person name="Cheng B."/>
            <person name="Li C."/>
            <person name="Lai Q."/>
            <person name="Du M."/>
            <person name="Shao Z."/>
            <person name="Xu P."/>
            <person name="Yang C."/>
        </authorList>
    </citation>
    <scope>NUCLEOTIDE SEQUENCE [LARGE SCALE GENOMIC DNA]</scope>
    <source>
        <strain evidence="12 13">5DNS001</strain>
    </source>
</reference>
<keyword evidence="4" id="KW-0521">NADP</keyword>
<dbReference type="Gene3D" id="3.90.180.10">
    <property type="entry name" value="Medium-chain alcohol dehydrogenases, catalytic domain"/>
    <property type="match status" value="1"/>
</dbReference>
<dbReference type="EMBL" id="RJTM01000160">
    <property type="protein sequence ID" value="RNL77386.1"/>
    <property type="molecule type" value="Genomic_DNA"/>
</dbReference>
<dbReference type="PROSITE" id="PS00606">
    <property type="entry name" value="KS3_1"/>
    <property type="match status" value="1"/>
</dbReference>
<comment type="function">
    <text evidence="7">Involved in production of the polyketide antibiotic thailandamide.</text>
</comment>
<dbReference type="GO" id="GO:0016491">
    <property type="term" value="F:oxidoreductase activity"/>
    <property type="evidence" value="ECO:0007669"/>
    <property type="project" value="InterPro"/>
</dbReference>
<evidence type="ECO:0000256" key="6">
    <source>
        <dbReference type="ARBA" id="ARBA00023315"/>
    </source>
</evidence>
<organism evidence="12 13">
    <name type="scientific">Sinomicrobium pectinilyticum</name>
    <dbReference type="NCBI Taxonomy" id="1084421"/>
    <lineage>
        <taxon>Bacteria</taxon>
        <taxon>Pseudomonadati</taxon>
        <taxon>Bacteroidota</taxon>
        <taxon>Flavobacteriia</taxon>
        <taxon>Flavobacteriales</taxon>
        <taxon>Flavobacteriaceae</taxon>
        <taxon>Sinomicrobium</taxon>
    </lineage>
</organism>
<dbReference type="SMART" id="SM00825">
    <property type="entry name" value="PKS_KS"/>
    <property type="match status" value="1"/>
</dbReference>
<keyword evidence="1" id="KW-0596">Phosphopantetheine</keyword>
<dbReference type="InterPro" id="IPR014043">
    <property type="entry name" value="Acyl_transferase_dom"/>
</dbReference>
<dbReference type="InterPro" id="IPR013149">
    <property type="entry name" value="ADH-like_C"/>
</dbReference>
<dbReference type="PROSITE" id="PS52019">
    <property type="entry name" value="PKS_MFAS_DH"/>
    <property type="match status" value="1"/>
</dbReference>
<dbReference type="InterPro" id="IPR036736">
    <property type="entry name" value="ACP-like_sf"/>
</dbReference>
<keyword evidence="6" id="KW-0012">Acyltransferase</keyword>
<dbReference type="InterPro" id="IPR036291">
    <property type="entry name" value="NAD(P)-bd_dom_sf"/>
</dbReference>
<dbReference type="InterPro" id="IPR020843">
    <property type="entry name" value="ER"/>
</dbReference>
<dbReference type="InterPro" id="IPR020807">
    <property type="entry name" value="PKS_DH"/>
</dbReference>
<dbReference type="FunFam" id="3.40.50.720:FF:000209">
    <property type="entry name" value="Polyketide synthase Pks12"/>
    <property type="match status" value="1"/>
</dbReference>
<dbReference type="InterPro" id="IPR050091">
    <property type="entry name" value="PKS_NRPS_Biosynth_Enz"/>
</dbReference>
<feature type="domain" description="Carrier" evidence="9">
    <location>
        <begin position="1980"/>
        <end position="2057"/>
    </location>
</feature>
<dbReference type="SUPFAM" id="SSF53901">
    <property type="entry name" value="Thiolase-like"/>
    <property type="match status" value="1"/>
</dbReference>
<dbReference type="InterPro" id="IPR016039">
    <property type="entry name" value="Thiolase-like"/>
</dbReference>
<evidence type="ECO:0000256" key="3">
    <source>
        <dbReference type="ARBA" id="ARBA00022679"/>
    </source>
</evidence>
<dbReference type="SUPFAM" id="SSF52151">
    <property type="entry name" value="FabD/lysophospholipase-like"/>
    <property type="match status" value="1"/>
</dbReference>
<dbReference type="InterPro" id="IPR001227">
    <property type="entry name" value="Ac_transferase_dom_sf"/>
</dbReference>
<gene>
    <name evidence="12" type="ORF">ED312_20850</name>
</gene>
<dbReference type="InterPro" id="IPR016035">
    <property type="entry name" value="Acyl_Trfase/lysoPLipase"/>
</dbReference>
<evidence type="ECO:0000313" key="13">
    <source>
        <dbReference type="Proteomes" id="UP000267469"/>
    </source>
</evidence>
<dbReference type="GO" id="GO:0005886">
    <property type="term" value="C:plasma membrane"/>
    <property type="evidence" value="ECO:0007669"/>
    <property type="project" value="TreeGrafter"/>
</dbReference>
<dbReference type="InterPro" id="IPR014030">
    <property type="entry name" value="Ketoacyl_synth_N"/>
</dbReference>
<evidence type="ECO:0000256" key="4">
    <source>
        <dbReference type="ARBA" id="ARBA00022857"/>
    </source>
</evidence>
<evidence type="ECO:0000259" key="10">
    <source>
        <dbReference type="PROSITE" id="PS52004"/>
    </source>
</evidence>
<accession>A0A3N0DPK6</accession>
<dbReference type="Gene3D" id="3.40.366.10">
    <property type="entry name" value="Malonyl-Coenzyme A Acyl Carrier Protein, domain 2"/>
    <property type="match status" value="1"/>
</dbReference>
<dbReference type="InterPro" id="IPR016036">
    <property type="entry name" value="Malonyl_transacylase_ACP-bd"/>
</dbReference>
<dbReference type="SMART" id="SM00827">
    <property type="entry name" value="PKS_AT"/>
    <property type="match status" value="1"/>
</dbReference>
<dbReference type="SMART" id="SM00823">
    <property type="entry name" value="PKS_PP"/>
    <property type="match status" value="1"/>
</dbReference>
<dbReference type="GO" id="GO:0006633">
    <property type="term" value="P:fatty acid biosynthetic process"/>
    <property type="evidence" value="ECO:0007669"/>
    <property type="project" value="InterPro"/>
</dbReference>
<evidence type="ECO:0000256" key="5">
    <source>
        <dbReference type="ARBA" id="ARBA00023268"/>
    </source>
</evidence>
<dbReference type="Gene3D" id="3.10.129.110">
    <property type="entry name" value="Polyketide synthase dehydratase"/>
    <property type="match status" value="1"/>
</dbReference>
<keyword evidence="3" id="KW-0808">Transferase</keyword>
<dbReference type="InterPro" id="IPR049900">
    <property type="entry name" value="PKS_mFAS_DH"/>
</dbReference>
<dbReference type="SUPFAM" id="SSF55048">
    <property type="entry name" value="Probable ACP-binding domain of malonyl-CoA ACP transacylase"/>
    <property type="match status" value="1"/>
</dbReference>
<comment type="caution">
    <text evidence="12">The sequence shown here is derived from an EMBL/GenBank/DDBJ whole genome shotgun (WGS) entry which is preliminary data.</text>
</comment>
<dbReference type="SUPFAM" id="SSF50129">
    <property type="entry name" value="GroES-like"/>
    <property type="match status" value="1"/>
</dbReference>
<dbReference type="Pfam" id="PF16197">
    <property type="entry name" value="KAsynt_C_assoc"/>
    <property type="match status" value="1"/>
</dbReference>
<dbReference type="SMART" id="SM00829">
    <property type="entry name" value="PKS_ER"/>
    <property type="match status" value="1"/>
</dbReference>
<dbReference type="OrthoDB" id="4317020at2"/>
<feature type="active site" description="Proton acceptor; for dehydratase activity" evidence="8">
    <location>
        <position position="923"/>
    </location>
</feature>
<protein>
    <submittedName>
        <fullName evidence="12">SDR family NAD(P)-dependent oxidoreductase</fullName>
    </submittedName>
</protein>
<keyword evidence="13" id="KW-1185">Reference proteome</keyword>
<dbReference type="Pfam" id="PF00698">
    <property type="entry name" value="Acyl_transf_1"/>
    <property type="match status" value="1"/>
</dbReference>
<dbReference type="Gene3D" id="3.40.50.720">
    <property type="entry name" value="NAD(P)-binding Rossmann-like Domain"/>
    <property type="match status" value="3"/>
</dbReference>
<keyword evidence="5" id="KW-0511">Multifunctional enzyme</keyword>
<dbReference type="InterPro" id="IPR014031">
    <property type="entry name" value="Ketoacyl_synth_C"/>
</dbReference>
<evidence type="ECO:0000256" key="8">
    <source>
        <dbReference type="PROSITE-ProRule" id="PRU01363"/>
    </source>
</evidence>
<dbReference type="GO" id="GO:0031177">
    <property type="term" value="F:phosphopantetheine binding"/>
    <property type="evidence" value="ECO:0007669"/>
    <property type="project" value="InterPro"/>
</dbReference>
<dbReference type="SMART" id="SM00826">
    <property type="entry name" value="PKS_DH"/>
    <property type="match status" value="1"/>
</dbReference>
<dbReference type="Pfam" id="PF00550">
    <property type="entry name" value="PP-binding"/>
    <property type="match status" value="1"/>
</dbReference>
<dbReference type="InterPro" id="IPR018201">
    <property type="entry name" value="Ketoacyl_synth_AS"/>
</dbReference>
<dbReference type="GO" id="GO:0004312">
    <property type="term" value="F:fatty acid synthase activity"/>
    <property type="evidence" value="ECO:0007669"/>
    <property type="project" value="TreeGrafter"/>
</dbReference>
<dbReference type="FunFam" id="3.40.47.10:FF:000019">
    <property type="entry name" value="Polyketide synthase type I"/>
    <property type="match status" value="1"/>
</dbReference>
<dbReference type="InterPro" id="IPR013968">
    <property type="entry name" value="PKS_KR"/>
</dbReference>
<dbReference type="SUPFAM" id="SSF47336">
    <property type="entry name" value="ACP-like"/>
    <property type="match status" value="1"/>
</dbReference>
<feature type="domain" description="PKS/mFAS DH" evidence="11">
    <location>
        <begin position="890"/>
        <end position="1161"/>
    </location>
</feature>
<evidence type="ECO:0000259" key="11">
    <source>
        <dbReference type="PROSITE" id="PS52019"/>
    </source>
</evidence>
<dbReference type="GO" id="GO:0004315">
    <property type="term" value="F:3-oxoacyl-[acyl-carrier-protein] synthase activity"/>
    <property type="evidence" value="ECO:0007669"/>
    <property type="project" value="InterPro"/>
</dbReference>
<evidence type="ECO:0000259" key="9">
    <source>
        <dbReference type="PROSITE" id="PS50075"/>
    </source>
</evidence>
<feature type="domain" description="Ketosynthase family 3 (KS3)" evidence="10">
    <location>
        <begin position="7"/>
        <end position="433"/>
    </location>
</feature>
<dbReference type="Proteomes" id="UP000267469">
    <property type="component" value="Unassembled WGS sequence"/>
</dbReference>
<dbReference type="PANTHER" id="PTHR43775:SF37">
    <property type="entry name" value="SI:DKEY-61P9.11"/>
    <property type="match status" value="1"/>
</dbReference>
<name>A0A3N0DPK6_SINP1</name>
<evidence type="ECO:0000256" key="1">
    <source>
        <dbReference type="ARBA" id="ARBA00022450"/>
    </source>
</evidence>
<dbReference type="Pfam" id="PF08659">
    <property type="entry name" value="KR"/>
    <property type="match status" value="1"/>
</dbReference>
<feature type="region of interest" description="C-terminal hotdog fold" evidence="8">
    <location>
        <begin position="1021"/>
        <end position="1161"/>
    </location>
</feature>
<dbReference type="Pfam" id="PF21089">
    <property type="entry name" value="PKS_DH_N"/>
    <property type="match status" value="1"/>
</dbReference>
<dbReference type="GO" id="GO:0071770">
    <property type="term" value="P:DIM/DIP cell wall layer assembly"/>
    <property type="evidence" value="ECO:0007669"/>
    <property type="project" value="TreeGrafter"/>
</dbReference>
<dbReference type="CDD" id="cd05195">
    <property type="entry name" value="enoyl_red"/>
    <property type="match status" value="1"/>
</dbReference>
<dbReference type="InterPro" id="IPR049552">
    <property type="entry name" value="PKS_DH_N"/>
</dbReference>
<dbReference type="PROSITE" id="PS50075">
    <property type="entry name" value="CARRIER"/>
    <property type="match status" value="1"/>
</dbReference>
<keyword evidence="2" id="KW-0597">Phosphoprotein</keyword>
<dbReference type="InterPro" id="IPR057326">
    <property type="entry name" value="KR_dom"/>
</dbReference>
<dbReference type="Gene3D" id="3.40.47.10">
    <property type="match status" value="1"/>
</dbReference>
<dbReference type="Pfam" id="PF14765">
    <property type="entry name" value="PS-DH"/>
    <property type="match status" value="1"/>
</dbReference>
<dbReference type="Gene3D" id="1.10.1200.10">
    <property type="entry name" value="ACP-like"/>
    <property type="match status" value="1"/>
</dbReference>
<dbReference type="InterPro" id="IPR011032">
    <property type="entry name" value="GroES-like_sf"/>
</dbReference>
<dbReference type="Pfam" id="PF02801">
    <property type="entry name" value="Ketoacyl-synt_C"/>
    <property type="match status" value="1"/>
</dbReference>
<evidence type="ECO:0000256" key="7">
    <source>
        <dbReference type="ARBA" id="ARBA00054155"/>
    </source>
</evidence>
<dbReference type="GO" id="GO:0005737">
    <property type="term" value="C:cytoplasm"/>
    <property type="evidence" value="ECO:0007669"/>
    <property type="project" value="TreeGrafter"/>
</dbReference>
<dbReference type="InterPro" id="IPR020841">
    <property type="entry name" value="PKS_Beta-ketoAc_synthase_dom"/>
</dbReference>
<dbReference type="InterPro" id="IPR049551">
    <property type="entry name" value="PKS_DH_C"/>
</dbReference>
<dbReference type="InterPro" id="IPR042104">
    <property type="entry name" value="PKS_dehydratase_sf"/>
</dbReference>
<dbReference type="SUPFAM" id="SSF51735">
    <property type="entry name" value="NAD(P)-binding Rossmann-fold domains"/>
    <property type="match status" value="3"/>
</dbReference>
<dbReference type="InterPro" id="IPR020806">
    <property type="entry name" value="PKS_PP-bd"/>
</dbReference>
<proteinExistence type="predicted"/>
<dbReference type="Pfam" id="PF00107">
    <property type="entry name" value="ADH_zinc_N"/>
    <property type="match status" value="1"/>
</dbReference>
<dbReference type="Pfam" id="PF08240">
    <property type="entry name" value="ADH_N"/>
    <property type="match status" value="1"/>
</dbReference>
<dbReference type="InterPro" id="IPR009081">
    <property type="entry name" value="PP-bd_ACP"/>
</dbReference>
<dbReference type="PANTHER" id="PTHR43775">
    <property type="entry name" value="FATTY ACID SYNTHASE"/>
    <property type="match status" value="1"/>
</dbReference>
<feature type="region of interest" description="N-terminal hotdog fold" evidence="8">
    <location>
        <begin position="890"/>
        <end position="1011"/>
    </location>
</feature>
<feature type="active site" description="Proton donor; for dehydratase activity" evidence="8">
    <location>
        <position position="1080"/>
    </location>
</feature>
<evidence type="ECO:0000256" key="2">
    <source>
        <dbReference type="ARBA" id="ARBA00022553"/>
    </source>
</evidence>